<dbReference type="GO" id="GO:0005506">
    <property type="term" value="F:iron ion binding"/>
    <property type="evidence" value="ECO:0007669"/>
    <property type="project" value="InterPro"/>
</dbReference>
<dbReference type="PROSITE" id="PS51471">
    <property type="entry name" value="FE2OG_OXY"/>
    <property type="match status" value="1"/>
</dbReference>
<keyword evidence="6" id="KW-0479">Metal-binding</keyword>
<keyword evidence="7" id="KW-0256">Endoplasmic reticulum</keyword>
<dbReference type="GO" id="GO:0005788">
    <property type="term" value="C:endoplasmic reticulum lumen"/>
    <property type="evidence" value="ECO:0007669"/>
    <property type="project" value="UniProtKB-SubCell"/>
</dbReference>
<keyword evidence="11" id="KW-0408">Iron</keyword>
<dbReference type="Gene3D" id="2.60.120.620">
    <property type="entry name" value="q2cbj1_9rhob like domain"/>
    <property type="match status" value="1"/>
</dbReference>
<dbReference type="InterPro" id="IPR005123">
    <property type="entry name" value="Oxoglu/Fe-dep_dioxygenase_dom"/>
</dbReference>
<evidence type="ECO:0000256" key="5">
    <source>
        <dbReference type="ARBA" id="ARBA00012269"/>
    </source>
</evidence>
<dbReference type="SMART" id="SM00702">
    <property type="entry name" value="P4Hc"/>
    <property type="match status" value="1"/>
</dbReference>
<dbReference type="EC" id="1.14.11.2" evidence="5"/>
<dbReference type="FunFam" id="1.25.40.10:FF:000006">
    <property type="entry name" value="Prolyl 4-hydroxylase subunit alpha 2"/>
    <property type="match status" value="1"/>
</dbReference>
<evidence type="ECO:0000256" key="9">
    <source>
        <dbReference type="ARBA" id="ARBA00022964"/>
    </source>
</evidence>
<dbReference type="Gene3D" id="1.25.40.10">
    <property type="entry name" value="Tetratricopeptide repeat domain"/>
    <property type="match status" value="1"/>
</dbReference>
<sequence length="557" mass="63805">MIYMRLDEENMTKKLGILLITLLCSNYAFSEVFTALADLEELLQTENFLISAMNSYITSQERKLWQLRKYFQEYTEQYQKASEDIQSYVANPVNAYLLVKKLTTDWKQVTELITTNVGEDVISNLSEYKDVLTFPSDEDLNGAAIALMRLQDTYRLDTASLANGEIQGVKYASELTAEDCFELGRQSYNVGDHYHTQLWMTEADDRLKREVNRTVDRSDILEYLAFSTFKLGNTVLALDLTNKLLELIPSHSRALGNKIYYEDEIAKTERRKRKGEDEVPEAPPEEYDEVSSMTMSPSTAPEKEARALYEALCRGDTTIPDTISIQLKCRYVDNGNPFLKIAPFKIEEAYTQPRIWIFHDVMYDTEISTIKQLAQPRFQRATVQNSRTGKLETAHYRISKSAWLKEREHRHIANVAQRVEDMTGLNMKTAEELQVVNYGIGGHYEPHFDFARKEEKNAFKDLGTGNRIATVLFYMSDVAQGGATVFPYLNVALWPKKGTAAFWFNLHSSGEGDKTTRHAACPVLAGSKWVSNKWIHEHEQEFRRPCGLTRPSPELTA</sequence>
<dbReference type="InterPro" id="IPR013547">
    <property type="entry name" value="P4H_N"/>
</dbReference>
<comment type="subcellular location">
    <subcellularLocation>
        <location evidence="3">Endoplasmic reticulum lumen</location>
    </subcellularLocation>
</comment>
<dbReference type="Pfam" id="PF23558">
    <property type="entry name" value="TPR_P4H"/>
    <property type="match status" value="1"/>
</dbReference>
<dbReference type="EMBL" id="LJIG01022453">
    <property type="protein sequence ID" value="KRT80516.1"/>
    <property type="molecule type" value="Genomic_DNA"/>
</dbReference>
<dbReference type="Pfam" id="PF08336">
    <property type="entry name" value="P4Ha_N"/>
    <property type="match status" value="1"/>
</dbReference>
<gene>
    <name evidence="15" type="ORF">AMK59_8778</name>
</gene>
<dbReference type="PANTHER" id="PTHR10869:SF244">
    <property type="entry name" value="PROLYL 4-HYDROXYLASE SUBUNIT ALPHA-2"/>
    <property type="match status" value="1"/>
</dbReference>
<dbReference type="Pfam" id="PF13640">
    <property type="entry name" value="2OG-FeII_Oxy_3"/>
    <property type="match status" value="1"/>
</dbReference>
<evidence type="ECO:0000256" key="6">
    <source>
        <dbReference type="ARBA" id="ARBA00022723"/>
    </source>
</evidence>
<evidence type="ECO:0000256" key="12">
    <source>
        <dbReference type="ARBA" id="ARBA00023180"/>
    </source>
</evidence>
<dbReference type="Gene3D" id="6.10.140.1460">
    <property type="match status" value="1"/>
</dbReference>
<evidence type="ECO:0000256" key="11">
    <source>
        <dbReference type="ARBA" id="ARBA00023004"/>
    </source>
</evidence>
<feature type="domain" description="Fe2OG dioxygenase" evidence="14">
    <location>
        <begin position="429"/>
        <end position="537"/>
    </location>
</feature>
<name>A0A0T6AZY8_9SCAR</name>
<evidence type="ECO:0000256" key="3">
    <source>
        <dbReference type="ARBA" id="ARBA00004319"/>
    </source>
</evidence>
<protein>
    <recommendedName>
        <fullName evidence="5">procollagen-proline 4-dioxygenase</fullName>
        <ecNumber evidence="5">1.14.11.2</ecNumber>
    </recommendedName>
</protein>
<dbReference type="GO" id="GO:0031418">
    <property type="term" value="F:L-ascorbic acid binding"/>
    <property type="evidence" value="ECO:0007669"/>
    <property type="project" value="UniProtKB-KW"/>
</dbReference>
<proteinExistence type="inferred from homology"/>
<evidence type="ECO:0000256" key="8">
    <source>
        <dbReference type="ARBA" id="ARBA00022896"/>
    </source>
</evidence>
<dbReference type="InterPro" id="IPR006620">
    <property type="entry name" value="Pro_4_hyd_alph"/>
</dbReference>
<comment type="function">
    <text evidence="2">Catalyzes the post-translational formation of 4-hydroxyproline in -Xaa-Pro-Gly- sequences in collagens and other proteins.</text>
</comment>
<keyword evidence="8" id="KW-0847">Vitamin C</keyword>
<evidence type="ECO:0000256" key="4">
    <source>
        <dbReference type="ARBA" id="ARBA00006511"/>
    </source>
</evidence>
<keyword evidence="10" id="KW-0560">Oxidoreductase</keyword>
<dbReference type="PANTHER" id="PTHR10869">
    <property type="entry name" value="PROLYL 4-HYDROXYLASE ALPHA SUBUNIT"/>
    <property type="match status" value="1"/>
</dbReference>
<keyword evidence="9" id="KW-0223">Dioxygenase</keyword>
<evidence type="ECO:0000313" key="16">
    <source>
        <dbReference type="Proteomes" id="UP000051574"/>
    </source>
</evidence>
<evidence type="ECO:0000256" key="2">
    <source>
        <dbReference type="ARBA" id="ARBA00002035"/>
    </source>
</evidence>
<dbReference type="FunFam" id="2.60.120.620:FF:000001">
    <property type="entry name" value="Prolyl 4-hydroxylase subunit alpha 2"/>
    <property type="match status" value="1"/>
</dbReference>
<comment type="caution">
    <text evidence="15">The sequence shown here is derived from an EMBL/GenBank/DDBJ whole genome shotgun (WGS) entry which is preliminary data.</text>
</comment>
<reference evidence="15 16" key="1">
    <citation type="submission" date="2015-09" db="EMBL/GenBank/DDBJ databases">
        <title>Draft genome of the scarab beetle Oryctes borbonicus.</title>
        <authorList>
            <person name="Meyer J.M."/>
            <person name="Markov G.V."/>
            <person name="Baskaran P."/>
            <person name="Herrmann M."/>
            <person name="Sommer R.J."/>
            <person name="Roedelsperger C."/>
        </authorList>
    </citation>
    <scope>NUCLEOTIDE SEQUENCE [LARGE SCALE GENOMIC DNA]</scope>
    <source>
        <strain evidence="15">OB123</strain>
        <tissue evidence="15">Whole animal</tissue>
    </source>
</reference>
<dbReference type="GO" id="GO:0004656">
    <property type="term" value="F:procollagen-proline 4-dioxygenase activity"/>
    <property type="evidence" value="ECO:0007669"/>
    <property type="project" value="UniProtKB-EC"/>
</dbReference>
<accession>A0A0T6AZY8</accession>
<dbReference type="InterPro" id="IPR011990">
    <property type="entry name" value="TPR-like_helical_dom_sf"/>
</dbReference>
<feature type="region of interest" description="Disordered" evidence="13">
    <location>
        <begin position="270"/>
        <end position="297"/>
    </location>
</feature>
<comment type="similarity">
    <text evidence="4">Belongs to the P4HA family.</text>
</comment>
<feature type="compositionally biased region" description="Acidic residues" evidence="13">
    <location>
        <begin position="278"/>
        <end position="289"/>
    </location>
</feature>
<dbReference type="Proteomes" id="UP000051574">
    <property type="component" value="Unassembled WGS sequence"/>
</dbReference>
<keyword evidence="12" id="KW-0325">Glycoprotein</keyword>
<dbReference type="OrthoDB" id="420380at2759"/>
<dbReference type="SUPFAM" id="SSF48452">
    <property type="entry name" value="TPR-like"/>
    <property type="match status" value="1"/>
</dbReference>
<comment type="cofactor">
    <cofactor evidence="1">
        <name>L-ascorbate</name>
        <dbReference type="ChEBI" id="CHEBI:38290"/>
    </cofactor>
</comment>
<evidence type="ECO:0000259" key="14">
    <source>
        <dbReference type="PROSITE" id="PS51471"/>
    </source>
</evidence>
<dbReference type="InterPro" id="IPR059068">
    <property type="entry name" value="TPR_P4H"/>
</dbReference>
<dbReference type="AlphaFoldDB" id="A0A0T6AZY8"/>
<dbReference type="InterPro" id="IPR045054">
    <property type="entry name" value="P4HA-like"/>
</dbReference>
<evidence type="ECO:0000256" key="1">
    <source>
        <dbReference type="ARBA" id="ARBA00001961"/>
    </source>
</evidence>
<organism evidence="15 16">
    <name type="scientific">Oryctes borbonicus</name>
    <dbReference type="NCBI Taxonomy" id="1629725"/>
    <lineage>
        <taxon>Eukaryota</taxon>
        <taxon>Metazoa</taxon>
        <taxon>Ecdysozoa</taxon>
        <taxon>Arthropoda</taxon>
        <taxon>Hexapoda</taxon>
        <taxon>Insecta</taxon>
        <taxon>Pterygota</taxon>
        <taxon>Neoptera</taxon>
        <taxon>Endopterygota</taxon>
        <taxon>Coleoptera</taxon>
        <taxon>Polyphaga</taxon>
        <taxon>Scarabaeiformia</taxon>
        <taxon>Scarabaeidae</taxon>
        <taxon>Dynastinae</taxon>
        <taxon>Oryctes</taxon>
    </lineage>
</organism>
<dbReference type="InterPro" id="IPR044862">
    <property type="entry name" value="Pro_4_hyd_alph_FE2OG_OXY"/>
</dbReference>
<evidence type="ECO:0000256" key="13">
    <source>
        <dbReference type="SAM" id="MobiDB-lite"/>
    </source>
</evidence>
<keyword evidence="16" id="KW-1185">Reference proteome</keyword>
<evidence type="ECO:0000256" key="7">
    <source>
        <dbReference type="ARBA" id="ARBA00022824"/>
    </source>
</evidence>
<evidence type="ECO:0000313" key="15">
    <source>
        <dbReference type="EMBL" id="KRT80516.1"/>
    </source>
</evidence>
<evidence type="ECO:0000256" key="10">
    <source>
        <dbReference type="ARBA" id="ARBA00023002"/>
    </source>
</evidence>